<keyword evidence="3" id="KW-0804">Transcription</keyword>
<accession>A0A518B8R2</accession>
<evidence type="ECO:0000256" key="2">
    <source>
        <dbReference type="ARBA" id="ARBA00023125"/>
    </source>
</evidence>
<dbReference type="InterPro" id="IPR009057">
    <property type="entry name" value="Homeodomain-like_sf"/>
</dbReference>
<reference evidence="6 7" key="1">
    <citation type="submission" date="2019-02" db="EMBL/GenBank/DDBJ databases">
        <title>Deep-cultivation of Planctomycetes and their phenomic and genomic characterization uncovers novel biology.</title>
        <authorList>
            <person name="Wiegand S."/>
            <person name="Jogler M."/>
            <person name="Boedeker C."/>
            <person name="Pinto D."/>
            <person name="Vollmers J."/>
            <person name="Rivas-Marin E."/>
            <person name="Kohn T."/>
            <person name="Peeters S.H."/>
            <person name="Heuer A."/>
            <person name="Rast P."/>
            <person name="Oberbeckmann S."/>
            <person name="Bunk B."/>
            <person name="Jeske O."/>
            <person name="Meyerdierks A."/>
            <person name="Storesund J.E."/>
            <person name="Kallscheuer N."/>
            <person name="Luecker S."/>
            <person name="Lage O.M."/>
            <person name="Pohl T."/>
            <person name="Merkel B.J."/>
            <person name="Hornburger P."/>
            <person name="Mueller R.-W."/>
            <person name="Bruemmer F."/>
            <person name="Labrenz M."/>
            <person name="Spormann A.M."/>
            <person name="Op den Camp H."/>
            <person name="Overmann J."/>
            <person name="Amann R."/>
            <person name="Jetten M.S.M."/>
            <person name="Mascher T."/>
            <person name="Medema M.H."/>
            <person name="Devos D.P."/>
            <person name="Kaster A.-K."/>
            <person name="Ovreas L."/>
            <person name="Rohde M."/>
            <person name="Galperin M.Y."/>
            <person name="Jogler C."/>
        </authorList>
    </citation>
    <scope>NUCLEOTIDE SEQUENCE [LARGE SCALE GENOMIC DNA]</scope>
    <source>
        <strain evidence="6 7">Pan216</strain>
    </source>
</reference>
<dbReference type="KEGG" id="knv:Pan216_42390"/>
<dbReference type="PANTHER" id="PTHR47506">
    <property type="entry name" value="TRANSCRIPTIONAL REGULATORY PROTEIN"/>
    <property type="match status" value="1"/>
</dbReference>
<dbReference type="InterPro" id="IPR036271">
    <property type="entry name" value="Tet_transcr_reg_TetR-rel_C_sf"/>
</dbReference>
<keyword evidence="2 4" id="KW-0238">DNA-binding</keyword>
<protein>
    <submittedName>
        <fullName evidence="6">HTH-type transcriptional repressor ComR</fullName>
    </submittedName>
</protein>
<dbReference type="EMBL" id="CP036279">
    <property type="protein sequence ID" value="QDU63361.1"/>
    <property type="molecule type" value="Genomic_DNA"/>
</dbReference>
<sequence>MNRGRPREFDREEALEKAMQVFWRNGYEATGLSELLSAMNIARQSLYCAFGDKRSLFLEAVRHYVETQSPHRLIVMLGAADSPLAGIRQTLEALVDVPSDQQVLGCLLCNASAEFGMRDPEIAQIVRDGLASIEEAFAQALRRAVDRGEVTQDLDVTSLARTLTTTIVGLSLLARLQVDREHRRDVVKSTLRLLG</sequence>
<evidence type="ECO:0000313" key="6">
    <source>
        <dbReference type="EMBL" id="QDU63361.1"/>
    </source>
</evidence>
<evidence type="ECO:0000256" key="3">
    <source>
        <dbReference type="ARBA" id="ARBA00023163"/>
    </source>
</evidence>
<dbReference type="Proteomes" id="UP000317093">
    <property type="component" value="Chromosome"/>
</dbReference>
<dbReference type="RefSeq" id="WP_419192775.1">
    <property type="nucleotide sequence ID" value="NZ_CP036279.1"/>
</dbReference>
<name>A0A518B8R2_9BACT</name>
<evidence type="ECO:0000259" key="5">
    <source>
        <dbReference type="PROSITE" id="PS50977"/>
    </source>
</evidence>
<dbReference type="Pfam" id="PF16925">
    <property type="entry name" value="TetR_C_13"/>
    <property type="match status" value="1"/>
</dbReference>
<evidence type="ECO:0000256" key="1">
    <source>
        <dbReference type="ARBA" id="ARBA00023015"/>
    </source>
</evidence>
<dbReference type="PANTHER" id="PTHR47506:SF1">
    <property type="entry name" value="HTH-TYPE TRANSCRIPTIONAL REGULATOR YJDC"/>
    <property type="match status" value="1"/>
</dbReference>
<keyword evidence="1" id="KW-0805">Transcription regulation</keyword>
<dbReference type="AlphaFoldDB" id="A0A518B8R2"/>
<feature type="domain" description="HTH tetR-type" evidence="5">
    <location>
        <begin position="8"/>
        <end position="68"/>
    </location>
</feature>
<dbReference type="InterPro" id="IPR011075">
    <property type="entry name" value="TetR_C"/>
</dbReference>
<dbReference type="Pfam" id="PF00440">
    <property type="entry name" value="TetR_N"/>
    <property type="match status" value="1"/>
</dbReference>
<keyword evidence="7" id="KW-1185">Reference proteome</keyword>
<organism evidence="6 7">
    <name type="scientific">Kolteria novifilia</name>
    <dbReference type="NCBI Taxonomy" id="2527975"/>
    <lineage>
        <taxon>Bacteria</taxon>
        <taxon>Pseudomonadati</taxon>
        <taxon>Planctomycetota</taxon>
        <taxon>Planctomycetia</taxon>
        <taxon>Kolteriales</taxon>
        <taxon>Kolteriaceae</taxon>
        <taxon>Kolteria</taxon>
    </lineage>
</organism>
<dbReference type="GO" id="GO:0003677">
    <property type="term" value="F:DNA binding"/>
    <property type="evidence" value="ECO:0007669"/>
    <property type="project" value="UniProtKB-UniRule"/>
</dbReference>
<evidence type="ECO:0000256" key="4">
    <source>
        <dbReference type="PROSITE-ProRule" id="PRU00335"/>
    </source>
</evidence>
<feature type="DNA-binding region" description="H-T-H motif" evidence="4">
    <location>
        <begin position="31"/>
        <end position="50"/>
    </location>
</feature>
<dbReference type="Gene3D" id="1.10.10.60">
    <property type="entry name" value="Homeodomain-like"/>
    <property type="match status" value="1"/>
</dbReference>
<dbReference type="SUPFAM" id="SSF46689">
    <property type="entry name" value="Homeodomain-like"/>
    <property type="match status" value="1"/>
</dbReference>
<dbReference type="Gene3D" id="1.10.357.10">
    <property type="entry name" value="Tetracycline Repressor, domain 2"/>
    <property type="match status" value="1"/>
</dbReference>
<evidence type="ECO:0000313" key="7">
    <source>
        <dbReference type="Proteomes" id="UP000317093"/>
    </source>
</evidence>
<dbReference type="PROSITE" id="PS50977">
    <property type="entry name" value="HTH_TETR_2"/>
    <property type="match status" value="1"/>
</dbReference>
<proteinExistence type="predicted"/>
<gene>
    <name evidence="6" type="primary">comR_1</name>
    <name evidence="6" type="ORF">Pan216_42390</name>
</gene>
<dbReference type="SUPFAM" id="SSF48498">
    <property type="entry name" value="Tetracyclin repressor-like, C-terminal domain"/>
    <property type="match status" value="1"/>
</dbReference>
<dbReference type="InterPro" id="IPR001647">
    <property type="entry name" value="HTH_TetR"/>
</dbReference>